<dbReference type="PANTHER" id="PTHR43479:SF11">
    <property type="entry name" value="ACREF_ENVCD OPERON REPRESSOR-RELATED"/>
    <property type="match status" value="1"/>
</dbReference>
<sequence>MSERSKEKRNLILKCAEQVFRTKGFSNVTMKDIIDECNISRGGIYLYFSSVDEIFIEVIKQYHKSHAEKVTYDLNSTKDFIKAIDQYFEDLKYNLLNIDDSLKLAMIEFFAAHKNDQDKEFFEIAVNGLKQPIMEIIIFGKGHGILPYELTNDLVELVVFWFIGLEEIMLSAHLSNTILEKQIQIMKNLILTGKIL</sequence>
<dbReference type="Gene3D" id="1.10.357.10">
    <property type="entry name" value="Tetracycline Repressor, domain 2"/>
    <property type="match status" value="1"/>
</dbReference>
<dbReference type="AlphaFoldDB" id="A0A9X8UKW9"/>
<accession>A0A9X8UKW9</accession>
<keyword evidence="1 2" id="KW-0238">DNA-binding</keyword>
<dbReference type="Proteomes" id="UP000294682">
    <property type="component" value="Unassembled WGS sequence"/>
</dbReference>
<feature type="DNA-binding region" description="H-T-H motif" evidence="2">
    <location>
        <begin position="29"/>
        <end position="48"/>
    </location>
</feature>
<comment type="caution">
    <text evidence="4">The sequence shown here is derived from an EMBL/GenBank/DDBJ whole genome shotgun (WGS) entry which is preliminary data.</text>
</comment>
<gene>
    <name evidence="4" type="ORF">EDD78_10389</name>
</gene>
<proteinExistence type="predicted"/>
<evidence type="ECO:0000256" key="1">
    <source>
        <dbReference type="ARBA" id="ARBA00023125"/>
    </source>
</evidence>
<organism evidence="4 5">
    <name type="scientific">Harryflintia acetispora</name>
    <dbReference type="NCBI Taxonomy" id="1849041"/>
    <lineage>
        <taxon>Bacteria</taxon>
        <taxon>Bacillati</taxon>
        <taxon>Bacillota</taxon>
        <taxon>Clostridia</taxon>
        <taxon>Eubacteriales</taxon>
        <taxon>Oscillospiraceae</taxon>
        <taxon>Harryflintia</taxon>
    </lineage>
</organism>
<dbReference type="PROSITE" id="PS50977">
    <property type="entry name" value="HTH_TETR_2"/>
    <property type="match status" value="1"/>
</dbReference>
<evidence type="ECO:0000313" key="4">
    <source>
        <dbReference type="EMBL" id="TCL44052.1"/>
    </source>
</evidence>
<evidence type="ECO:0000259" key="3">
    <source>
        <dbReference type="PROSITE" id="PS50977"/>
    </source>
</evidence>
<evidence type="ECO:0000256" key="2">
    <source>
        <dbReference type="PROSITE-ProRule" id="PRU00335"/>
    </source>
</evidence>
<dbReference type="EMBL" id="SLUK01000003">
    <property type="protein sequence ID" value="TCL44052.1"/>
    <property type="molecule type" value="Genomic_DNA"/>
</dbReference>
<evidence type="ECO:0000313" key="5">
    <source>
        <dbReference type="Proteomes" id="UP000294682"/>
    </source>
</evidence>
<protein>
    <submittedName>
        <fullName evidence="4">TetR family transcriptional regulator</fullName>
    </submittedName>
</protein>
<dbReference type="InterPro" id="IPR009057">
    <property type="entry name" value="Homeodomain-like_sf"/>
</dbReference>
<dbReference type="PRINTS" id="PR00455">
    <property type="entry name" value="HTHTETR"/>
</dbReference>
<reference evidence="4 5" key="1">
    <citation type="submission" date="2019-03" db="EMBL/GenBank/DDBJ databases">
        <title>Genomic Encyclopedia of Type Strains, Phase IV (KMG-IV): sequencing the most valuable type-strain genomes for metagenomic binning, comparative biology and taxonomic classification.</title>
        <authorList>
            <person name="Goeker M."/>
        </authorList>
    </citation>
    <scope>NUCLEOTIDE SEQUENCE [LARGE SCALE GENOMIC DNA]</scope>
    <source>
        <strain evidence="4 5">DSM 100433</strain>
    </source>
</reference>
<dbReference type="InterPro" id="IPR050624">
    <property type="entry name" value="HTH-type_Tx_Regulator"/>
</dbReference>
<keyword evidence="5" id="KW-1185">Reference proteome</keyword>
<dbReference type="RefSeq" id="WP_165873113.1">
    <property type="nucleotide sequence ID" value="NZ_SLUK01000003.1"/>
</dbReference>
<dbReference type="SUPFAM" id="SSF46689">
    <property type="entry name" value="Homeodomain-like"/>
    <property type="match status" value="1"/>
</dbReference>
<dbReference type="GO" id="GO:0003677">
    <property type="term" value="F:DNA binding"/>
    <property type="evidence" value="ECO:0007669"/>
    <property type="project" value="UniProtKB-UniRule"/>
</dbReference>
<dbReference type="Pfam" id="PF00440">
    <property type="entry name" value="TetR_N"/>
    <property type="match status" value="1"/>
</dbReference>
<dbReference type="InterPro" id="IPR001647">
    <property type="entry name" value="HTH_TetR"/>
</dbReference>
<dbReference type="PANTHER" id="PTHR43479">
    <property type="entry name" value="ACREF/ENVCD OPERON REPRESSOR-RELATED"/>
    <property type="match status" value="1"/>
</dbReference>
<name>A0A9X8UKW9_9FIRM</name>
<dbReference type="Gene3D" id="1.10.10.60">
    <property type="entry name" value="Homeodomain-like"/>
    <property type="match status" value="1"/>
</dbReference>
<feature type="domain" description="HTH tetR-type" evidence="3">
    <location>
        <begin position="6"/>
        <end position="66"/>
    </location>
</feature>